<feature type="region of interest" description="Disordered" evidence="3">
    <location>
        <begin position="849"/>
        <end position="921"/>
    </location>
</feature>
<feature type="compositionally biased region" description="Basic residues" evidence="3">
    <location>
        <begin position="658"/>
        <end position="670"/>
    </location>
</feature>
<dbReference type="PANTHER" id="PTHR14454:SF11">
    <property type="entry name" value="SERRANO, ISOFORM F"/>
    <property type="match status" value="1"/>
</dbReference>
<evidence type="ECO:0000259" key="4">
    <source>
        <dbReference type="SMART" id="SM00454"/>
    </source>
</evidence>
<dbReference type="Gene3D" id="1.10.150.50">
    <property type="entry name" value="Transcription Factor, Ets-1"/>
    <property type="match status" value="1"/>
</dbReference>
<feature type="domain" description="SAM" evidence="4">
    <location>
        <begin position="969"/>
        <end position="1037"/>
    </location>
</feature>
<feature type="compositionally biased region" description="Basic and acidic residues" evidence="3">
    <location>
        <begin position="410"/>
        <end position="421"/>
    </location>
</feature>
<evidence type="ECO:0000313" key="5">
    <source>
        <dbReference type="Proteomes" id="UP000085678"/>
    </source>
</evidence>
<feature type="compositionally biased region" description="Polar residues" evidence="3">
    <location>
        <begin position="422"/>
        <end position="438"/>
    </location>
</feature>
<proteinExistence type="inferred from homology"/>
<evidence type="ECO:0000256" key="3">
    <source>
        <dbReference type="SAM" id="MobiDB-lite"/>
    </source>
</evidence>
<dbReference type="InterPro" id="IPR052281">
    <property type="entry name" value="GAREM"/>
</dbReference>
<evidence type="ECO:0000256" key="1">
    <source>
        <dbReference type="ARBA" id="ARBA00006392"/>
    </source>
</evidence>
<dbReference type="Pfam" id="PF12736">
    <property type="entry name" value="CABIT"/>
    <property type="match status" value="1"/>
</dbReference>
<gene>
    <name evidence="6" type="primary">LOC106176505</name>
</gene>
<dbReference type="RefSeq" id="XP_013414382.1">
    <property type="nucleotide sequence ID" value="XM_013558928.1"/>
</dbReference>
<dbReference type="OMA" id="PASFKGW"/>
<feature type="compositionally biased region" description="Polar residues" evidence="3">
    <location>
        <begin position="912"/>
        <end position="921"/>
    </location>
</feature>
<feature type="compositionally biased region" description="Polar residues" evidence="3">
    <location>
        <begin position="388"/>
        <end position="397"/>
    </location>
</feature>
<feature type="compositionally biased region" description="Polar residues" evidence="3">
    <location>
        <begin position="533"/>
        <end position="543"/>
    </location>
</feature>
<accession>A0A1S3JVQ9</accession>
<keyword evidence="5" id="KW-1185">Reference proteome</keyword>
<dbReference type="InterPro" id="IPR001660">
    <property type="entry name" value="SAM"/>
</dbReference>
<dbReference type="STRING" id="7574.A0A1S3JVQ9"/>
<evidence type="ECO:0000256" key="2">
    <source>
        <dbReference type="ARBA" id="ARBA00022553"/>
    </source>
</evidence>
<dbReference type="PANTHER" id="PTHR14454">
    <property type="entry name" value="GRB2-ASSOCIATED AND REGULATOR OF MAPK PROTEIN FAMILY MEMBER"/>
    <property type="match status" value="1"/>
</dbReference>
<dbReference type="OrthoDB" id="6076990at2759"/>
<feature type="region of interest" description="Disordered" evidence="3">
    <location>
        <begin position="1"/>
        <end position="47"/>
    </location>
</feature>
<name>A0A1S3JVQ9_LINAN</name>
<feature type="compositionally biased region" description="Basic and acidic residues" evidence="3">
    <location>
        <begin position="21"/>
        <end position="38"/>
    </location>
</feature>
<dbReference type="GeneID" id="106176505"/>
<feature type="compositionally biased region" description="Low complexity" evidence="3">
    <location>
        <begin position="618"/>
        <end position="628"/>
    </location>
</feature>
<protein>
    <submittedName>
        <fullName evidence="6">Uncharacterized protein LOC106176505</fullName>
    </submittedName>
</protein>
<reference evidence="6" key="1">
    <citation type="submission" date="2025-08" db="UniProtKB">
        <authorList>
            <consortium name="RefSeq"/>
        </authorList>
    </citation>
    <scope>IDENTIFICATION</scope>
    <source>
        <tissue evidence="6">Gonads</tissue>
    </source>
</reference>
<feature type="compositionally biased region" description="Polar residues" evidence="3">
    <location>
        <begin position="494"/>
        <end position="504"/>
    </location>
</feature>
<dbReference type="AlphaFoldDB" id="A0A1S3JVQ9"/>
<dbReference type="Proteomes" id="UP000085678">
    <property type="component" value="Unplaced"/>
</dbReference>
<comment type="similarity">
    <text evidence="1">Belongs to the GAREM family.</text>
</comment>
<dbReference type="SUPFAM" id="SSF47769">
    <property type="entry name" value="SAM/Pointed domain"/>
    <property type="match status" value="1"/>
</dbReference>
<organism evidence="5 6">
    <name type="scientific">Lingula anatina</name>
    <name type="common">Brachiopod</name>
    <name type="synonym">Lingula unguis</name>
    <dbReference type="NCBI Taxonomy" id="7574"/>
    <lineage>
        <taxon>Eukaryota</taxon>
        <taxon>Metazoa</taxon>
        <taxon>Spiralia</taxon>
        <taxon>Lophotrochozoa</taxon>
        <taxon>Brachiopoda</taxon>
        <taxon>Linguliformea</taxon>
        <taxon>Lingulata</taxon>
        <taxon>Lingulida</taxon>
        <taxon>Linguloidea</taxon>
        <taxon>Lingulidae</taxon>
        <taxon>Lingula</taxon>
    </lineage>
</organism>
<dbReference type="InterPro" id="IPR025946">
    <property type="entry name" value="CABIT_dom"/>
</dbReference>
<dbReference type="InterPro" id="IPR013761">
    <property type="entry name" value="SAM/pointed_sf"/>
</dbReference>
<feature type="region of interest" description="Disordered" evidence="3">
    <location>
        <begin position="483"/>
        <end position="683"/>
    </location>
</feature>
<sequence length="1039" mass="117424">MDDEDDLRNSSGNVSGDEEDAAVKRGDRDHSQTRRPSVDGEEGSEDAEPYFEWADEAVDARLFLFQHQLPQVVKLSSGLYSNLGEKTTLNSQQPFLLYSARRGTKVFASNLHWDEERAEHKRDGPALVIPVNYQGWFEIVPEEGTPVEIYDTVEQIAAVSPKRFLVRSATPAFTLHQDLNHRVWVRGMIPAGEVMTVYNIHTIERNQSKEKRNKGKCCLKLARFVRRMKKNNSKSSSLEPDKVDKYLQCMDASGKEYTIAFGQSGLFSPIGEPHIKSTDCVYQLSSIVRHMELPLTLHLVYGEPPITPCSFSRYLRLEEIYNDETIIACTMNNEHNVMLEVSVDSRVKFVGATNYQAYKEFPIYREILRQCDEKIDTFASSINVTQTAYTPKNPSTNKTRREPTLSVEADVERGQFEHETNEQSNGSERSSACSTPTPESRDTGPASCGSSSDGLEENSGESQAEEHGLVRAVPVFIQDHDEESADAQPIATKPNATQPASLNGGNDIDSEDTMKEESSLDESDDNTIIFDMSHNQNPSSVGKTDTVPELPKRHFDDRPKLGAIGRHNSAPVFTSNSDLKIADIQKRPLPNPIEEAKQNKHPQGSEDSSGGSGGSGSGSYRSRGSKTGSNHESDYDPDYDEIPGSVKIEDDEGYLMPHSKRSQRKSHKTQRNSSRLGRTREDQVLREIDEMFNLDELSDGSSSAAEGRSPRFADQVGHHSCSRCQHHSYDYDLRYGQMSRTPNPYQRGGRQCPYDHEYRWENYAADMPWFDPRFQNDRVMGGTMRVKKQNRSREMLADRQFQLNPNATVRKHNFKRIALAEAPWNEIREDLHRSRDQLHMLFAKGVKPQQMAHHIESDDSQEPVYDDILSGSDRDKPGRLRKPKGYNRSQSWDVFSKMAPEMSPGQRRQRKSSLPSSRHLSFRSDSGISVGGYPDVPLTYATNFDDDVLNRSCPGGLPNDDDFVPPRNLAPLSVQDVCRSLRYIGMKPPVIQDFLDQSIDGKMLIDLDEDDLNEGFPHLNALERKKIVKFIRGWRPVKD</sequence>
<dbReference type="KEGG" id="lak:106176505"/>
<feature type="compositionally biased region" description="Basic and acidic residues" evidence="3">
    <location>
        <begin position="550"/>
        <end position="560"/>
    </location>
</feature>
<keyword evidence="2" id="KW-0597">Phosphoprotein</keyword>
<evidence type="ECO:0000313" key="6">
    <source>
        <dbReference type="RefSeq" id="XP_013414382.1"/>
    </source>
</evidence>
<feature type="region of interest" description="Disordered" evidence="3">
    <location>
        <begin position="388"/>
        <end position="466"/>
    </location>
</feature>
<dbReference type="SMART" id="SM00454">
    <property type="entry name" value="SAM"/>
    <property type="match status" value="1"/>
</dbReference>
<dbReference type="InParanoid" id="A0A1S3JVQ9"/>